<keyword evidence="2" id="KW-0732">Signal</keyword>
<evidence type="ECO:0000313" key="3">
    <source>
        <dbReference type="EMBL" id="NXP04410.1"/>
    </source>
</evidence>
<gene>
    <name evidence="3" type="primary">Mzb1</name>
    <name evidence="3" type="ORF">THIORB_R01195</name>
</gene>
<evidence type="ECO:0000313" key="4">
    <source>
        <dbReference type="Proteomes" id="UP000565698"/>
    </source>
</evidence>
<dbReference type="GO" id="GO:0005576">
    <property type="term" value="C:extracellular region"/>
    <property type="evidence" value="ECO:0007669"/>
    <property type="project" value="TreeGrafter"/>
</dbReference>
<sequence>MQPVLAAWLALSLLAGVGAQEMCGDPPAAPSHSRSVPAPQLSPEERLSPHMPESLRCDACHAIAFQIEEQLRKAEGKVGKKVLSESDYVEVLERTCSQGWESYGMQEVDGKKRLAGPGLLRQEPMTVMVSGGPWPGRLSKMCHSYVGEQGEAQIYEAHQRGPAALRELLCHGGKGACAGGKAGGLSPHKALQNEL</sequence>
<feature type="region of interest" description="Disordered" evidence="1">
    <location>
        <begin position="24"/>
        <end position="50"/>
    </location>
</feature>
<dbReference type="EMBL" id="VXBW01001471">
    <property type="protein sequence ID" value="NXP04410.1"/>
    <property type="molecule type" value="Genomic_DNA"/>
</dbReference>
<dbReference type="GO" id="GO:0030888">
    <property type="term" value="P:regulation of B cell proliferation"/>
    <property type="evidence" value="ECO:0007669"/>
    <property type="project" value="TreeGrafter"/>
</dbReference>
<dbReference type="OrthoDB" id="448621at2759"/>
<feature type="non-terminal residue" evidence="3">
    <location>
        <position position="1"/>
    </location>
</feature>
<name>A0A7L1X3N3_9AVES</name>
<organism evidence="3 4">
    <name type="scientific">Thinocorus orbignyianus</name>
    <dbReference type="NCBI Taxonomy" id="161742"/>
    <lineage>
        <taxon>Eukaryota</taxon>
        <taxon>Metazoa</taxon>
        <taxon>Chordata</taxon>
        <taxon>Craniata</taxon>
        <taxon>Vertebrata</taxon>
        <taxon>Euteleostomi</taxon>
        <taxon>Archelosauria</taxon>
        <taxon>Archosauria</taxon>
        <taxon>Dinosauria</taxon>
        <taxon>Saurischia</taxon>
        <taxon>Theropoda</taxon>
        <taxon>Coelurosauria</taxon>
        <taxon>Aves</taxon>
        <taxon>Neognathae</taxon>
        <taxon>Neoaves</taxon>
        <taxon>Aequornithes</taxon>
        <taxon>Ciconiiformes</taxon>
        <taxon>Thinocoridae</taxon>
        <taxon>Thinocorus</taxon>
    </lineage>
</organism>
<evidence type="ECO:0000256" key="1">
    <source>
        <dbReference type="SAM" id="MobiDB-lite"/>
    </source>
</evidence>
<dbReference type="PANTHER" id="PTHR15881:SF2">
    <property type="entry name" value="MARGINAL ZONE B- AND B1-CELL-SPECIFIC PROTEIN"/>
    <property type="match status" value="1"/>
</dbReference>
<feature type="chain" id="PRO_5029700091" evidence="2">
    <location>
        <begin position="20"/>
        <end position="195"/>
    </location>
</feature>
<reference evidence="3 4" key="1">
    <citation type="submission" date="2019-09" db="EMBL/GenBank/DDBJ databases">
        <title>Bird 10,000 Genomes (B10K) Project - Family phase.</title>
        <authorList>
            <person name="Zhang G."/>
        </authorList>
    </citation>
    <scope>NUCLEOTIDE SEQUENCE [LARGE SCALE GENOMIC DNA]</scope>
    <source>
        <strain evidence="3">B10K-DU-002-47</strain>
        <tissue evidence="3">Muscle</tissue>
    </source>
</reference>
<evidence type="ECO:0000256" key="2">
    <source>
        <dbReference type="SAM" id="SignalP"/>
    </source>
</evidence>
<keyword evidence="4" id="KW-1185">Reference proteome</keyword>
<proteinExistence type="predicted"/>
<protein>
    <submittedName>
        <fullName evidence="3">MZB1 protein</fullName>
    </submittedName>
</protein>
<dbReference type="AlphaFoldDB" id="A0A7L1X3N3"/>
<dbReference type="InterPro" id="IPR052682">
    <property type="entry name" value="MZB1"/>
</dbReference>
<dbReference type="GO" id="GO:0034663">
    <property type="term" value="C:endoplasmic reticulum chaperone complex"/>
    <property type="evidence" value="ECO:0007669"/>
    <property type="project" value="TreeGrafter"/>
</dbReference>
<dbReference type="Proteomes" id="UP000565698">
    <property type="component" value="Unassembled WGS sequence"/>
</dbReference>
<feature type="non-terminal residue" evidence="3">
    <location>
        <position position="195"/>
    </location>
</feature>
<accession>A0A7L1X3N3</accession>
<comment type="caution">
    <text evidence="3">The sequence shown here is derived from an EMBL/GenBank/DDBJ whole genome shotgun (WGS) entry which is preliminary data.</text>
</comment>
<dbReference type="PANTHER" id="PTHR15881">
    <property type="entry name" value="MARGINAL ZONE B- AND B1-CELL-SPECIFIC PROTEIN"/>
    <property type="match status" value="1"/>
</dbReference>
<feature type="signal peptide" evidence="2">
    <location>
        <begin position="1"/>
        <end position="19"/>
    </location>
</feature>